<evidence type="ECO:0000256" key="4">
    <source>
        <dbReference type="ARBA" id="ARBA00023015"/>
    </source>
</evidence>
<dbReference type="PANTHER" id="PTHR16223:SF238">
    <property type="entry name" value="TRANSCRIPTION FACTOR BHLH114"/>
    <property type="match status" value="1"/>
</dbReference>
<dbReference type="SUPFAM" id="SSF47459">
    <property type="entry name" value="HLH, helix-loop-helix DNA-binding domain"/>
    <property type="match status" value="1"/>
</dbReference>
<dbReference type="CDD" id="cd11393">
    <property type="entry name" value="bHLH_AtbHLH_like"/>
    <property type="match status" value="1"/>
</dbReference>
<feature type="domain" description="BHLH" evidence="9">
    <location>
        <begin position="201"/>
        <end position="250"/>
    </location>
</feature>
<feature type="compositionally biased region" description="Polar residues" evidence="8">
    <location>
        <begin position="161"/>
        <end position="171"/>
    </location>
</feature>
<feature type="compositionally biased region" description="Polar residues" evidence="8">
    <location>
        <begin position="123"/>
        <end position="135"/>
    </location>
</feature>
<feature type="region of interest" description="Disordered" evidence="8">
    <location>
        <begin position="161"/>
        <end position="210"/>
    </location>
</feature>
<dbReference type="FunFam" id="4.10.280.10:FF:000032">
    <property type="entry name" value="Transcription factor bHLH123 family"/>
    <property type="match status" value="1"/>
</dbReference>
<evidence type="ECO:0000256" key="1">
    <source>
        <dbReference type="ARBA" id="ARBA00004123"/>
    </source>
</evidence>
<evidence type="ECO:0000256" key="7">
    <source>
        <dbReference type="ARBA" id="ARBA00023242"/>
    </source>
</evidence>
<organism evidence="10">
    <name type="scientific">Dracaena cambodiana</name>
    <dbReference type="NCBI Taxonomy" id="580341"/>
    <lineage>
        <taxon>Eukaryota</taxon>
        <taxon>Viridiplantae</taxon>
        <taxon>Streptophyta</taxon>
        <taxon>Embryophyta</taxon>
        <taxon>Tracheophyta</taxon>
        <taxon>Spermatophyta</taxon>
        <taxon>Magnoliopsida</taxon>
        <taxon>Liliopsida</taxon>
        <taxon>Asparagales</taxon>
        <taxon>Asparagaceae</taxon>
        <taxon>Nolinoideae</taxon>
        <taxon>Dracaena</taxon>
    </lineage>
</organism>
<evidence type="ECO:0000256" key="3">
    <source>
        <dbReference type="ARBA" id="ARBA00011738"/>
    </source>
</evidence>
<evidence type="ECO:0000259" key="9">
    <source>
        <dbReference type="PROSITE" id="PS50888"/>
    </source>
</evidence>
<dbReference type="EMBL" id="MN883654">
    <property type="protein sequence ID" value="QOJ43707.1"/>
    <property type="molecule type" value="mRNA"/>
</dbReference>
<comment type="similarity">
    <text evidence="2">Belongs to the bHLH protein family.</text>
</comment>
<evidence type="ECO:0000256" key="2">
    <source>
        <dbReference type="ARBA" id="ARBA00005510"/>
    </source>
</evidence>
<evidence type="ECO:0000313" key="10">
    <source>
        <dbReference type="EMBL" id="QOJ43707.1"/>
    </source>
</evidence>
<keyword evidence="6" id="KW-0804">Transcription</keyword>
<sequence length="320" mass="35233">MISMQQGSAGGALQEQPPAAAAAAAASEVRPRLHDSTRFHSMLQENFNYLSIDSGRHHQPHHHHHHMGSEPFMVDHHQQVQQQQQPALSMMLQGLFEPPQPIFSYQNPSASVGSQFLTAPPTKQQQLQFSNNPSAASVARSEHYPSALPVQFSTATAQSYEHNPSCSGLSTSKWSSDKLLRKKSSGSSSSSEPATKKSRINAPPSPLPTFKIRKEKLGDRITALQQLVSPFGKTDTASVLHEAIEYIKFLHDQVSLLSTPYLKNGDPMQHQQQSANKSEDGEGQDLRSRGLCLVPIETTYPVARETTADFWTPSFGGNFR</sequence>
<dbReference type="GO" id="GO:0005634">
    <property type="term" value="C:nucleus"/>
    <property type="evidence" value="ECO:0007669"/>
    <property type="project" value="UniProtKB-SubCell"/>
</dbReference>
<evidence type="ECO:0000256" key="8">
    <source>
        <dbReference type="SAM" id="MobiDB-lite"/>
    </source>
</evidence>
<dbReference type="Gene3D" id="4.10.280.10">
    <property type="entry name" value="Helix-loop-helix DNA-binding domain"/>
    <property type="match status" value="1"/>
</dbReference>
<dbReference type="InterPro" id="IPR036638">
    <property type="entry name" value="HLH_DNA-bd_sf"/>
</dbReference>
<keyword evidence="4" id="KW-0805">Transcription regulation</keyword>
<proteinExistence type="evidence at transcript level"/>
<evidence type="ECO:0000256" key="5">
    <source>
        <dbReference type="ARBA" id="ARBA00023125"/>
    </source>
</evidence>
<feature type="compositionally biased region" description="Basic and acidic residues" evidence="8">
    <location>
        <begin position="277"/>
        <end position="286"/>
    </location>
</feature>
<protein>
    <submittedName>
        <fullName evidence="10">BHLH transcription factor</fullName>
    </submittedName>
</protein>
<dbReference type="GO" id="GO:0046983">
    <property type="term" value="F:protein dimerization activity"/>
    <property type="evidence" value="ECO:0007669"/>
    <property type="project" value="InterPro"/>
</dbReference>
<name>A0A7M3UQK4_9ASPA</name>
<dbReference type="PANTHER" id="PTHR16223">
    <property type="entry name" value="TRANSCRIPTION FACTOR BHLH83-RELATED"/>
    <property type="match status" value="1"/>
</dbReference>
<gene>
    <name evidence="10" type="primary">bHLH46</name>
</gene>
<dbReference type="PROSITE" id="PS50888">
    <property type="entry name" value="BHLH"/>
    <property type="match status" value="1"/>
</dbReference>
<dbReference type="GO" id="GO:0000981">
    <property type="term" value="F:DNA-binding transcription factor activity, RNA polymerase II-specific"/>
    <property type="evidence" value="ECO:0007669"/>
    <property type="project" value="TreeGrafter"/>
</dbReference>
<feature type="region of interest" description="Disordered" evidence="8">
    <location>
        <begin position="123"/>
        <end position="142"/>
    </location>
</feature>
<comment type="subunit">
    <text evidence="3">Homodimer.</text>
</comment>
<comment type="subcellular location">
    <subcellularLocation>
        <location evidence="1">Nucleus</location>
    </subcellularLocation>
</comment>
<evidence type="ECO:0000256" key="6">
    <source>
        <dbReference type="ARBA" id="ARBA00023163"/>
    </source>
</evidence>
<dbReference type="AlphaFoldDB" id="A0A7M3UQK4"/>
<dbReference type="InterPro" id="IPR011598">
    <property type="entry name" value="bHLH_dom"/>
</dbReference>
<feature type="region of interest" description="Disordered" evidence="8">
    <location>
        <begin position="261"/>
        <end position="286"/>
    </location>
</feature>
<dbReference type="GO" id="GO:0000978">
    <property type="term" value="F:RNA polymerase II cis-regulatory region sequence-specific DNA binding"/>
    <property type="evidence" value="ECO:0007669"/>
    <property type="project" value="TreeGrafter"/>
</dbReference>
<reference evidence="10" key="1">
    <citation type="submission" date="2019-12" db="EMBL/GenBank/DDBJ databases">
        <title>Identification of the bHLH gene family in Dracaena cambodiana reveals candidate genes involved in flavonoid biosynthesis.</title>
        <authorList>
            <person name="Zhu J."/>
            <person name="Peng S."/>
        </authorList>
    </citation>
    <scope>NUCLEOTIDE SEQUENCE</scope>
</reference>
<accession>A0A7M3UQK4</accession>
<dbReference type="InterPro" id="IPR045843">
    <property type="entry name" value="IND-like"/>
</dbReference>
<keyword evidence="7" id="KW-0539">Nucleus</keyword>
<feature type="region of interest" description="Disordered" evidence="8">
    <location>
        <begin position="1"/>
        <end position="28"/>
    </location>
</feature>
<keyword evidence="5" id="KW-0238">DNA-binding</keyword>
<dbReference type="InterPro" id="IPR045239">
    <property type="entry name" value="bHLH95_bHLH"/>
</dbReference>